<feature type="signal peptide" evidence="1">
    <location>
        <begin position="1"/>
        <end position="20"/>
    </location>
</feature>
<gene>
    <name evidence="3" type="ORF">E5162_00090</name>
</gene>
<organism evidence="3 4">
    <name type="scientific">Marinicauda pacifica</name>
    <dbReference type="NCBI Taxonomy" id="1133559"/>
    <lineage>
        <taxon>Bacteria</taxon>
        <taxon>Pseudomonadati</taxon>
        <taxon>Pseudomonadota</taxon>
        <taxon>Alphaproteobacteria</taxon>
        <taxon>Maricaulales</taxon>
        <taxon>Maricaulaceae</taxon>
        <taxon>Marinicauda</taxon>
    </lineage>
</organism>
<dbReference type="Gene3D" id="3.40.710.10">
    <property type="entry name" value="DD-peptidase/beta-lactamase superfamily"/>
    <property type="match status" value="1"/>
</dbReference>
<accession>A0A4S2HCJ6</accession>
<dbReference type="AlphaFoldDB" id="A0A4S2HCJ6"/>
<evidence type="ECO:0000259" key="2">
    <source>
        <dbReference type="Pfam" id="PF00144"/>
    </source>
</evidence>
<proteinExistence type="predicted"/>
<dbReference type="RefSeq" id="WP_135942928.1">
    <property type="nucleotide sequence ID" value="NZ_BMEI01000001.1"/>
</dbReference>
<evidence type="ECO:0000313" key="4">
    <source>
        <dbReference type="Proteomes" id="UP000305451"/>
    </source>
</evidence>
<dbReference type="Pfam" id="PF00144">
    <property type="entry name" value="Beta-lactamase"/>
    <property type="match status" value="1"/>
</dbReference>
<dbReference type="OrthoDB" id="119951at2"/>
<dbReference type="InterPro" id="IPR001466">
    <property type="entry name" value="Beta-lactam-related"/>
</dbReference>
<dbReference type="GO" id="GO:0016787">
    <property type="term" value="F:hydrolase activity"/>
    <property type="evidence" value="ECO:0007669"/>
    <property type="project" value="UniProtKB-KW"/>
</dbReference>
<dbReference type="PANTHER" id="PTHR43283">
    <property type="entry name" value="BETA-LACTAMASE-RELATED"/>
    <property type="match status" value="1"/>
</dbReference>
<keyword evidence="4" id="KW-1185">Reference proteome</keyword>
<evidence type="ECO:0000313" key="3">
    <source>
        <dbReference type="EMBL" id="TGY93734.1"/>
    </source>
</evidence>
<protein>
    <submittedName>
        <fullName evidence="3">Class A beta-lactamase-related serine hydrolase</fullName>
    </submittedName>
</protein>
<dbReference type="InterPro" id="IPR050789">
    <property type="entry name" value="Diverse_Enzym_Activities"/>
</dbReference>
<dbReference type="EMBL" id="SRXV01000001">
    <property type="protein sequence ID" value="TGY93734.1"/>
    <property type="molecule type" value="Genomic_DNA"/>
</dbReference>
<reference evidence="3 4" key="1">
    <citation type="journal article" date="2013" name="Int. J. Syst. Evol. Microbiol.">
        <title>Marinicauda pacifica gen. nov., sp. nov., a prosthecate alphaproteobacterium of the family Hyphomonadaceae isolated from deep seawater.</title>
        <authorList>
            <person name="Zhang X.Y."/>
            <person name="Li G.W."/>
            <person name="Wang C.S."/>
            <person name="Zhang Y.J."/>
            <person name="Xu X.W."/>
            <person name="Li H."/>
            <person name="Liu A."/>
            <person name="Liu C."/>
            <person name="Xie B.B."/>
            <person name="Qin Q.L."/>
            <person name="Xu Z."/>
            <person name="Chen X.L."/>
            <person name="Zhou B.C."/>
            <person name="Zhang Y.Z."/>
        </authorList>
    </citation>
    <scope>NUCLEOTIDE SEQUENCE [LARGE SCALE GENOMIC DNA]</scope>
    <source>
        <strain evidence="3 4">P-1 km-3</strain>
    </source>
</reference>
<name>A0A4S2HCJ6_9PROT</name>
<feature type="chain" id="PRO_5020362355" evidence="1">
    <location>
        <begin position="21"/>
        <end position="363"/>
    </location>
</feature>
<evidence type="ECO:0000256" key="1">
    <source>
        <dbReference type="SAM" id="SignalP"/>
    </source>
</evidence>
<dbReference type="InterPro" id="IPR012338">
    <property type="entry name" value="Beta-lactam/transpept-like"/>
</dbReference>
<sequence>MIRTALTASLAALAASAALAQTPAAEEFAAGLADYRREHQIPSFSVIVLQDGVPVVEEYLGWSDDEGDVATTADTAYYSASVTKTVTGTALFLADRAGEIDLDRPYSDAADWRDFCEWFPDSGIILAGGQIDGVAVPDFECQSQTLRQGINMQVNGEPGTDFLYNAMVFARLGRFIDEVHDRDLRSLVYAYALDPAGMENTAAGWRDHDRGRVLSYLAPPFHVVDGQFVKQPFPDDDFRGAAGLYMSPMELARFDRALDDGTLMDAETRAVLWTPPDNADGTPSEYSNGWFLQDYQGERLVWHSGWQPEAYSAIYLKIPERGLTLIAMANTEALWWGNRLDRAEIHRSDLVSAFMATFEIGNP</sequence>
<dbReference type="SUPFAM" id="SSF56601">
    <property type="entry name" value="beta-lactamase/transpeptidase-like"/>
    <property type="match status" value="1"/>
</dbReference>
<keyword evidence="3" id="KW-0378">Hydrolase</keyword>
<keyword evidence="1" id="KW-0732">Signal</keyword>
<feature type="domain" description="Beta-lactamase-related" evidence="2">
    <location>
        <begin position="33"/>
        <end position="333"/>
    </location>
</feature>
<comment type="caution">
    <text evidence="3">The sequence shown here is derived from an EMBL/GenBank/DDBJ whole genome shotgun (WGS) entry which is preliminary data.</text>
</comment>
<dbReference type="Proteomes" id="UP000305451">
    <property type="component" value="Unassembled WGS sequence"/>
</dbReference>